<name>A0AAV7WBC0_PLEWA</name>
<dbReference type="AlphaFoldDB" id="A0AAV7WBC0"/>
<gene>
    <name evidence="2" type="ORF">NDU88_006670</name>
</gene>
<dbReference type="Proteomes" id="UP001066276">
    <property type="component" value="Chromosome 1_2"/>
</dbReference>
<feature type="region of interest" description="Disordered" evidence="1">
    <location>
        <begin position="52"/>
        <end position="85"/>
    </location>
</feature>
<dbReference type="EMBL" id="JANPWB010000002">
    <property type="protein sequence ID" value="KAJ1211309.1"/>
    <property type="molecule type" value="Genomic_DNA"/>
</dbReference>
<protein>
    <submittedName>
        <fullName evidence="2">Uncharacterized protein</fullName>
    </submittedName>
</protein>
<evidence type="ECO:0000256" key="1">
    <source>
        <dbReference type="SAM" id="MobiDB-lite"/>
    </source>
</evidence>
<comment type="caution">
    <text evidence="2">The sequence shown here is derived from an EMBL/GenBank/DDBJ whole genome shotgun (WGS) entry which is preliminary data.</text>
</comment>
<proteinExistence type="predicted"/>
<sequence length="85" mass="9504">MSQNRKAAGTSQWTSTLKCGEDLHVRNDRVTRPSCIAILTVCFTFARSLKKDYHTQEGSGWRSRGSSEHLDRWGGDSISCGRTRG</sequence>
<accession>A0AAV7WBC0</accession>
<organism evidence="2 3">
    <name type="scientific">Pleurodeles waltl</name>
    <name type="common">Iberian ribbed newt</name>
    <dbReference type="NCBI Taxonomy" id="8319"/>
    <lineage>
        <taxon>Eukaryota</taxon>
        <taxon>Metazoa</taxon>
        <taxon>Chordata</taxon>
        <taxon>Craniata</taxon>
        <taxon>Vertebrata</taxon>
        <taxon>Euteleostomi</taxon>
        <taxon>Amphibia</taxon>
        <taxon>Batrachia</taxon>
        <taxon>Caudata</taxon>
        <taxon>Salamandroidea</taxon>
        <taxon>Salamandridae</taxon>
        <taxon>Pleurodelinae</taxon>
        <taxon>Pleurodeles</taxon>
    </lineage>
</organism>
<evidence type="ECO:0000313" key="3">
    <source>
        <dbReference type="Proteomes" id="UP001066276"/>
    </source>
</evidence>
<evidence type="ECO:0000313" key="2">
    <source>
        <dbReference type="EMBL" id="KAJ1211309.1"/>
    </source>
</evidence>
<keyword evidence="3" id="KW-1185">Reference proteome</keyword>
<reference evidence="2" key="1">
    <citation type="journal article" date="2022" name="bioRxiv">
        <title>Sequencing and chromosome-scale assembly of the giantPleurodeles waltlgenome.</title>
        <authorList>
            <person name="Brown T."/>
            <person name="Elewa A."/>
            <person name="Iarovenko S."/>
            <person name="Subramanian E."/>
            <person name="Araus A.J."/>
            <person name="Petzold A."/>
            <person name="Susuki M."/>
            <person name="Suzuki K.-i.T."/>
            <person name="Hayashi T."/>
            <person name="Toyoda A."/>
            <person name="Oliveira C."/>
            <person name="Osipova E."/>
            <person name="Leigh N.D."/>
            <person name="Simon A."/>
            <person name="Yun M.H."/>
        </authorList>
    </citation>
    <scope>NUCLEOTIDE SEQUENCE</scope>
    <source>
        <strain evidence="2">20211129_DDA</strain>
        <tissue evidence="2">Liver</tissue>
    </source>
</reference>
<feature type="compositionally biased region" description="Basic and acidic residues" evidence="1">
    <location>
        <begin position="65"/>
        <end position="74"/>
    </location>
</feature>